<protein>
    <submittedName>
        <fullName evidence="1">Uncharacterized protein</fullName>
    </submittedName>
</protein>
<dbReference type="EMBL" id="CP006670">
    <property type="protein sequence ID" value="EHR77583.1"/>
    <property type="molecule type" value="Genomic_DNA"/>
</dbReference>
<dbReference type="HOGENOM" id="CLU_2490627_0_0_2"/>
<dbReference type="AlphaFoldDB" id="H3ZR07"/>
<dbReference type="RefSeq" id="WP_004069927.1">
    <property type="nucleotide sequence ID" value="NC_022084.1"/>
</dbReference>
<dbReference type="PaxDb" id="523849-OCC_10785"/>
<dbReference type="STRING" id="523849.OCC_10785"/>
<name>H3ZR07_THELN</name>
<dbReference type="GeneID" id="16549419"/>
<dbReference type="KEGG" id="tlt:OCC_10785"/>
<dbReference type="Proteomes" id="UP000015502">
    <property type="component" value="Chromosome"/>
</dbReference>
<evidence type="ECO:0000313" key="1">
    <source>
        <dbReference type="EMBL" id="EHR77583.1"/>
    </source>
</evidence>
<proteinExistence type="predicted"/>
<organism evidence="1 2">
    <name type="scientific">Thermococcus litoralis (strain ATCC 51850 / DSM 5473 / JCM 8560 / NS-C)</name>
    <dbReference type="NCBI Taxonomy" id="523849"/>
    <lineage>
        <taxon>Archaea</taxon>
        <taxon>Methanobacteriati</taxon>
        <taxon>Methanobacteriota</taxon>
        <taxon>Thermococci</taxon>
        <taxon>Thermococcales</taxon>
        <taxon>Thermococcaceae</taxon>
        <taxon>Thermococcus</taxon>
    </lineage>
</organism>
<evidence type="ECO:0000313" key="2">
    <source>
        <dbReference type="Proteomes" id="UP000015502"/>
    </source>
</evidence>
<accession>H3ZR07</accession>
<keyword evidence="2" id="KW-1185">Reference proteome</keyword>
<gene>
    <name evidence="1" type="ORF">OCC_10785</name>
</gene>
<sequence length="86" mass="10113">MVDKKIREEVLPIKGYLLQEQKLIGLYVKGTLLKIEQQKIPQWLNKEILKGKFRGVVKLEVLNNRAVFYLVDLSSNQRWTILETES</sequence>
<reference evidence="1 2" key="1">
    <citation type="journal article" date="2012" name="J. Bacteriol.">
        <title>Genome sequence of the model hyperthermophilic archaeon Thermococcus litoralis NS-C.</title>
        <authorList>
            <person name="Gardner A.F."/>
            <person name="Kumar S."/>
            <person name="Perler F.B."/>
        </authorList>
    </citation>
    <scope>NUCLEOTIDE SEQUENCE [LARGE SCALE GENOMIC DNA]</scope>
    <source>
        <strain evidence="2">ATCC 51850 / DSM 5473 / JCM 8560 / NS-C</strain>
    </source>
</reference>